<dbReference type="RefSeq" id="WP_216375655.1">
    <property type="nucleotide sequence ID" value="NZ_JAGRYT010000003.1"/>
</dbReference>
<name>A0ABS6DH83_9ENTR</name>
<protein>
    <recommendedName>
        <fullName evidence="3">Lipoprotein</fullName>
    </recommendedName>
</protein>
<reference evidence="2" key="1">
    <citation type="submission" date="2023-07" db="EMBL/GenBank/DDBJ databases">
        <title>Cedecea davisae an AmpC producer and its therapeutic implications.</title>
        <authorList>
            <person name="Notter J."/>
        </authorList>
    </citation>
    <scope>NUCLEOTIDE SEQUENCE [LARGE SCALE GENOMIC DNA]</scope>
    <source>
        <strain evidence="2">1</strain>
    </source>
</reference>
<dbReference type="EMBL" id="JAGRYU010000014">
    <property type="protein sequence ID" value="MBU4682422.1"/>
    <property type="molecule type" value="Genomic_DNA"/>
</dbReference>
<evidence type="ECO:0000313" key="2">
    <source>
        <dbReference type="Proteomes" id="UP000686327"/>
    </source>
</evidence>
<gene>
    <name evidence="1" type="ORF">KC222_10380</name>
</gene>
<organism evidence="1 2">
    <name type="scientific">Cedecea davisae</name>
    <dbReference type="NCBI Taxonomy" id="158484"/>
    <lineage>
        <taxon>Bacteria</taxon>
        <taxon>Pseudomonadati</taxon>
        <taxon>Pseudomonadota</taxon>
        <taxon>Gammaproteobacteria</taxon>
        <taxon>Enterobacterales</taxon>
        <taxon>Enterobacteriaceae</taxon>
        <taxon>Cedecea</taxon>
    </lineage>
</organism>
<accession>A0ABS6DH83</accession>
<comment type="caution">
    <text evidence="1">The sequence shown here is derived from an EMBL/GenBank/DDBJ whole genome shotgun (WGS) entry which is preliminary data.</text>
</comment>
<keyword evidence="2" id="KW-1185">Reference proteome</keyword>
<sequence>MAGTKAYEIILISIAGVDLLMVKLSGCSQSARTMMNVEAERQNEKLSSKEPGSISPVGENLLKAANTNDCSFIMAKPFTDDAFVEGQVTRKASSFTLIAKPDGKW</sequence>
<dbReference type="Proteomes" id="UP000686327">
    <property type="component" value="Unassembled WGS sequence"/>
</dbReference>
<evidence type="ECO:0000313" key="1">
    <source>
        <dbReference type="EMBL" id="MBU4682422.1"/>
    </source>
</evidence>
<evidence type="ECO:0008006" key="3">
    <source>
        <dbReference type="Google" id="ProtNLM"/>
    </source>
</evidence>
<proteinExistence type="predicted"/>